<dbReference type="InterPro" id="IPR046348">
    <property type="entry name" value="SIS_dom_sf"/>
</dbReference>
<dbReference type="Pfam" id="PF01418">
    <property type="entry name" value="HTH_6"/>
    <property type="match status" value="1"/>
</dbReference>
<organism evidence="2 3">
    <name type="scientific">Siculibacillus lacustris</name>
    <dbReference type="NCBI Taxonomy" id="1549641"/>
    <lineage>
        <taxon>Bacteria</taxon>
        <taxon>Pseudomonadati</taxon>
        <taxon>Pseudomonadota</taxon>
        <taxon>Alphaproteobacteria</taxon>
        <taxon>Hyphomicrobiales</taxon>
        <taxon>Ancalomicrobiaceae</taxon>
        <taxon>Siculibacillus</taxon>
    </lineage>
</organism>
<dbReference type="Proteomes" id="UP000292781">
    <property type="component" value="Unassembled WGS sequence"/>
</dbReference>
<accession>A0A4Q9VML2</accession>
<dbReference type="GO" id="GO:0003677">
    <property type="term" value="F:DNA binding"/>
    <property type="evidence" value="ECO:0007669"/>
    <property type="project" value="InterPro"/>
</dbReference>
<dbReference type="InterPro" id="IPR047640">
    <property type="entry name" value="RpiR-like"/>
</dbReference>
<comment type="caution">
    <text evidence="2">The sequence shown here is derived from an EMBL/GenBank/DDBJ whole genome shotgun (WGS) entry which is preliminary data.</text>
</comment>
<dbReference type="InterPro" id="IPR000281">
    <property type="entry name" value="HTH_RpiR"/>
</dbReference>
<dbReference type="SUPFAM" id="SSF53697">
    <property type="entry name" value="SIS domain"/>
    <property type="match status" value="1"/>
</dbReference>
<evidence type="ECO:0000259" key="1">
    <source>
        <dbReference type="PROSITE" id="PS51071"/>
    </source>
</evidence>
<dbReference type="AlphaFoldDB" id="A0A4Q9VML2"/>
<evidence type="ECO:0000313" key="3">
    <source>
        <dbReference type="Proteomes" id="UP000292781"/>
    </source>
</evidence>
<dbReference type="SUPFAM" id="SSF46689">
    <property type="entry name" value="Homeodomain-like"/>
    <property type="match status" value="1"/>
</dbReference>
<evidence type="ECO:0000313" key="2">
    <source>
        <dbReference type="EMBL" id="TBW36810.1"/>
    </source>
</evidence>
<dbReference type="PANTHER" id="PTHR30514">
    <property type="entry name" value="GLUCOKINASE"/>
    <property type="match status" value="1"/>
</dbReference>
<dbReference type="GO" id="GO:0097367">
    <property type="term" value="F:carbohydrate derivative binding"/>
    <property type="evidence" value="ECO:0007669"/>
    <property type="project" value="InterPro"/>
</dbReference>
<dbReference type="GO" id="GO:0003700">
    <property type="term" value="F:DNA-binding transcription factor activity"/>
    <property type="evidence" value="ECO:0007669"/>
    <property type="project" value="InterPro"/>
</dbReference>
<dbReference type="PROSITE" id="PS51071">
    <property type="entry name" value="HTH_RPIR"/>
    <property type="match status" value="1"/>
</dbReference>
<proteinExistence type="predicted"/>
<sequence length="289" mass="32075">MKTVRERLAASLDDATPAGRSVAAYMLANLGELPFETAASLAAKIGVGELTIGRFCRSIGYKHFKELKADLKADVGDSPWLVGDRLREFQERARLGSDQLATGLELEIGALVRIYEIAQTPEFRGFVRDLARFPRVFCAGFQTERGAAAILAHQLQYLRDEVRLVDMTAGNFVDVLLTDPASVLLVILDTRRYSRHSRLLAEEARARGIRVVLLTDTFCDWARGVVDEVFEVPTQLGHFWDSLGPLVSLIQLAVNGVFAELGTDVEHRLDRMFACYSRFTGYSGSSKDT</sequence>
<dbReference type="PANTHER" id="PTHR30514:SF18">
    <property type="entry name" value="RPIR-FAMILY TRANSCRIPTIONAL REGULATOR"/>
    <property type="match status" value="1"/>
</dbReference>
<gene>
    <name evidence="2" type="ORF">EYW49_13310</name>
</gene>
<dbReference type="Gene3D" id="1.10.10.10">
    <property type="entry name" value="Winged helix-like DNA-binding domain superfamily/Winged helix DNA-binding domain"/>
    <property type="match status" value="1"/>
</dbReference>
<keyword evidence="3" id="KW-1185">Reference proteome</keyword>
<dbReference type="Gene3D" id="3.40.50.10490">
    <property type="entry name" value="Glucose-6-phosphate isomerase like protein, domain 1"/>
    <property type="match status" value="1"/>
</dbReference>
<feature type="domain" description="HTH rpiR-type" evidence="1">
    <location>
        <begin position="2"/>
        <end position="78"/>
    </location>
</feature>
<dbReference type="RefSeq" id="WP_131310074.1">
    <property type="nucleotide sequence ID" value="NZ_SJFN01000018.1"/>
</dbReference>
<reference evidence="2 3" key="1">
    <citation type="submission" date="2019-02" db="EMBL/GenBank/DDBJ databases">
        <title>Siculibacillus lacustris gen. nov., sp. nov., a new rosette-forming bacterium isolated from a freshwater crater lake (Lake St. Ana, Romania).</title>
        <authorList>
            <person name="Felfoldi T."/>
            <person name="Marton Z."/>
            <person name="Szabo A."/>
            <person name="Mentes A."/>
            <person name="Boka K."/>
            <person name="Marialigeti K."/>
            <person name="Mathe I."/>
            <person name="Koncz M."/>
            <person name="Schumann P."/>
            <person name="Toth E."/>
        </authorList>
    </citation>
    <scope>NUCLEOTIDE SEQUENCE [LARGE SCALE GENOMIC DNA]</scope>
    <source>
        <strain evidence="2 3">SA-279</strain>
    </source>
</reference>
<dbReference type="EMBL" id="SJFN01000018">
    <property type="protein sequence ID" value="TBW36810.1"/>
    <property type="molecule type" value="Genomic_DNA"/>
</dbReference>
<dbReference type="OrthoDB" id="8582409at2"/>
<protein>
    <submittedName>
        <fullName evidence="2">MurR/RpiR family transcriptional regulator</fullName>
    </submittedName>
</protein>
<dbReference type="GO" id="GO:1901135">
    <property type="term" value="P:carbohydrate derivative metabolic process"/>
    <property type="evidence" value="ECO:0007669"/>
    <property type="project" value="InterPro"/>
</dbReference>
<dbReference type="InterPro" id="IPR009057">
    <property type="entry name" value="Homeodomain-like_sf"/>
</dbReference>
<name>A0A4Q9VML2_9HYPH</name>
<dbReference type="InterPro" id="IPR036388">
    <property type="entry name" value="WH-like_DNA-bd_sf"/>
</dbReference>